<dbReference type="PANTHER" id="PTHR13878:SF91">
    <property type="entry name" value="FAD BINDING DOMAIN PROTEIN (AFU_ORTHOLOGUE AFUA_6G12070)-RELATED"/>
    <property type="match status" value="1"/>
</dbReference>
<dbReference type="GO" id="GO:0016491">
    <property type="term" value="F:oxidoreductase activity"/>
    <property type="evidence" value="ECO:0007669"/>
    <property type="project" value="UniProtKB-KW"/>
</dbReference>
<proteinExistence type="inferred from homology"/>
<dbReference type="EMBL" id="MG777480">
    <property type="protein sequence ID" value="AUW30862.1"/>
    <property type="molecule type" value="Genomic_DNA"/>
</dbReference>
<sequence length="579" mass="62393">MATQYLPLLLSLATIAAAWPQANQTCRYIPGDAGWPTQSDWQRLNATVSGRLTATVPLAHVCHNSGPLAAYNETACAALEEAFIDAGVQTLEPQPGEIMNPYFQNLSCSPFTPESSACELGDRAVYSINVNGPADVQAGLEFASENNIRLVIKSTGLDYMGKSTGQGALELWTYNLKTTEIIANYNSPSYSGPVVKLGPGVIAGDAYEVVSAAGYRIVAPECGLTGIAGGYSQGGGHSQLATAYGMAADQVLEWELVTAQGEHLVATPEQNTDLYWALGGGGGGTYGVVLSMTVKAHPDGPVAGGSLVFNNTNETAFWEATKIWFHQTPSFVQNTTNNVQFLVTNATLNVFTFVLPDQNASAVDALLTSFLPELERLGIPYNLTTGESATYVQNLVESYGPLPYGDLCPNYPIISSRIIPRSTVLNSTANANLIDTYRSVVADGTWFVGCSIINVADSPIRPPHPPNAVLPAWRDAIAYCNPNHPWDWEDPSADIVAKEKLVNEYFPAIEAATPGSGVYLNEMDPLYKGDWKETMYGANYDRLLQVKHEYDPHYLMYAHFGVGADEFTLDSSGRLCRAP</sequence>
<dbReference type="Gene3D" id="3.30.465.10">
    <property type="match status" value="2"/>
</dbReference>
<evidence type="ECO:0000313" key="6">
    <source>
        <dbReference type="EMBL" id="AUW30862.1"/>
    </source>
</evidence>
<protein>
    <submittedName>
        <fullName evidence="5">Putative FAD oxidase</fullName>
    </submittedName>
</protein>
<reference evidence="6" key="2">
    <citation type="submission" date="2017-12" db="EMBL/GenBank/DDBJ databases">
        <title>Genome Sequencing Reveals a Rich Biosynthetic Potential.</title>
        <authorList>
            <person name="Bertrand R.L."/>
            <person name="Abdel-Hameed M.E."/>
            <person name="Sorensen J.L."/>
        </authorList>
    </citation>
    <scope>NUCLEOTIDE SEQUENCE</scope>
</reference>
<dbReference type="Pfam" id="PF08031">
    <property type="entry name" value="BBE"/>
    <property type="match status" value="1"/>
</dbReference>
<reference evidence="5" key="1">
    <citation type="submission" date="2016-05" db="EMBL/GenBank/DDBJ databases">
        <title>Lichen genome sequencing reveals its rich biosynthetic potential.</title>
        <authorList>
            <person name="Bertrand R.L."/>
            <person name="Abdel-Hameed M."/>
            <person name="Sorensen J.L."/>
        </authorList>
    </citation>
    <scope>NUCLEOTIDE SEQUENCE</scope>
</reference>
<dbReference type="InterPro" id="IPR012951">
    <property type="entry name" value="BBE"/>
</dbReference>
<dbReference type="InterPro" id="IPR016166">
    <property type="entry name" value="FAD-bd_PCMH"/>
</dbReference>
<feature type="domain" description="FAD-binding PCMH-type" evidence="4">
    <location>
        <begin position="120"/>
        <end position="299"/>
    </location>
</feature>
<accession>A0A1Z1C4V2</accession>
<evidence type="ECO:0000256" key="1">
    <source>
        <dbReference type="ARBA" id="ARBA00005466"/>
    </source>
</evidence>
<dbReference type="PANTHER" id="PTHR13878">
    <property type="entry name" value="GULONOLACTONE OXIDASE"/>
    <property type="match status" value="1"/>
</dbReference>
<evidence type="ECO:0000256" key="2">
    <source>
        <dbReference type="ARBA" id="ARBA00023002"/>
    </source>
</evidence>
<name>A0A1Z1C4V2_CLAUC</name>
<evidence type="ECO:0000313" key="5">
    <source>
        <dbReference type="EMBL" id="ANM86676.1"/>
    </source>
</evidence>
<dbReference type="EMBL" id="KX264290">
    <property type="protein sequence ID" value="ANM86676.1"/>
    <property type="molecule type" value="Genomic_DNA"/>
</dbReference>
<organism evidence="5">
    <name type="scientific">Cladonia uncialis subsp. uncialis</name>
    <dbReference type="NCBI Taxonomy" id="180999"/>
    <lineage>
        <taxon>Eukaryota</taxon>
        <taxon>Fungi</taxon>
        <taxon>Dikarya</taxon>
        <taxon>Ascomycota</taxon>
        <taxon>Pezizomycotina</taxon>
        <taxon>Lecanoromycetes</taxon>
        <taxon>OSLEUM clade</taxon>
        <taxon>Lecanoromycetidae</taxon>
        <taxon>Lecanorales</taxon>
        <taxon>Lecanorineae</taxon>
        <taxon>Cladoniaceae</taxon>
        <taxon>Cladonia</taxon>
    </lineage>
</organism>
<comment type="similarity">
    <text evidence="1">Belongs to the oxygen-dependent FAD-linked oxidoreductase family.</text>
</comment>
<feature type="signal peptide" evidence="3">
    <location>
        <begin position="1"/>
        <end position="18"/>
    </location>
</feature>
<feature type="chain" id="PRO_5013164957" evidence="3">
    <location>
        <begin position="19"/>
        <end position="579"/>
    </location>
</feature>
<dbReference type="InterPro" id="IPR036318">
    <property type="entry name" value="FAD-bd_PCMH-like_sf"/>
</dbReference>
<dbReference type="AlphaFoldDB" id="A0A1Z1C4V2"/>
<evidence type="ECO:0000259" key="4">
    <source>
        <dbReference type="PROSITE" id="PS51387"/>
    </source>
</evidence>
<keyword evidence="2" id="KW-0560">Oxidoreductase</keyword>
<dbReference type="InterPro" id="IPR016169">
    <property type="entry name" value="FAD-bd_PCMH_sub2"/>
</dbReference>
<dbReference type="GO" id="GO:0071949">
    <property type="term" value="F:FAD binding"/>
    <property type="evidence" value="ECO:0007669"/>
    <property type="project" value="InterPro"/>
</dbReference>
<dbReference type="PROSITE" id="PS51387">
    <property type="entry name" value="FAD_PCMH"/>
    <property type="match status" value="1"/>
</dbReference>
<keyword evidence="3" id="KW-0732">Signal</keyword>
<dbReference type="SUPFAM" id="SSF56176">
    <property type="entry name" value="FAD-binding/transporter-associated domain-like"/>
    <property type="match status" value="1"/>
</dbReference>
<dbReference type="InterPro" id="IPR050432">
    <property type="entry name" value="FAD-linked_Oxidoreductases_BP"/>
</dbReference>
<dbReference type="InterPro" id="IPR006094">
    <property type="entry name" value="Oxid_FAD_bind_N"/>
</dbReference>
<dbReference type="Pfam" id="PF01565">
    <property type="entry name" value="FAD_binding_4"/>
    <property type="match status" value="1"/>
</dbReference>
<evidence type="ECO:0000256" key="3">
    <source>
        <dbReference type="SAM" id="SignalP"/>
    </source>
</evidence>